<dbReference type="Pfam" id="PF03787">
    <property type="entry name" value="RAMPs"/>
    <property type="match status" value="1"/>
</dbReference>
<name>A0ABU7RG28_9BACT</name>
<dbReference type="NCBIfam" id="TIGR02582">
    <property type="entry name" value="cas7_TM1809"/>
    <property type="match status" value="1"/>
</dbReference>
<keyword evidence="3" id="KW-0540">Nuclease</keyword>
<dbReference type="PANTHER" id="PTHR35579:SF3">
    <property type="entry name" value="CRISPR SYSTEM CMS ENDORIBONUCLEASE CSM3"/>
    <property type="match status" value="1"/>
</dbReference>
<dbReference type="Proteomes" id="UP001357452">
    <property type="component" value="Unassembled WGS sequence"/>
</dbReference>
<keyword evidence="6" id="KW-0694">RNA-binding</keyword>
<comment type="similarity">
    <text evidence="1">Belongs to the CRISPR-associated Csm3 family.</text>
</comment>
<evidence type="ECO:0000256" key="5">
    <source>
        <dbReference type="ARBA" id="ARBA00022801"/>
    </source>
</evidence>
<dbReference type="PANTHER" id="PTHR35579">
    <property type="entry name" value="CRISPR SYSTEM CMS ENDORIBONUCLEASE CSM3"/>
    <property type="match status" value="1"/>
</dbReference>
<proteinExistence type="inferred from homology"/>
<feature type="domain" description="CRISPR type III-associated protein" evidence="9">
    <location>
        <begin position="12"/>
        <end position="199"/>
    </location>
</feature>
<keyword evidence="7" id="KW-0051">Antiviral defense</keyword>
<evidence type="ECO:0000256" key="3">
    <source>
        <dbReference type="ARBA" id="ARBA00022722"/>
    </source>
</evidence>
<keyword evidence="11" id="KW-1185">Reference proteome</keyword>
<evidence type="ECO:0000256" key="8">
    <source>
        <dbReference type="ARBA" id="ARBA00033183"/>
    </source>
</evidence>
<dbReference type="RefSeq" id="WP_330974351.1">
    <property type="nucleotide sequence ID" value="NZ_JAZGLY010000003.1"/>
</dbReference>
<evidence type="ECO:0000313" key="10">
    <source>
        <dbReference type="EMBL" id="MEE6186942.1"/>
    </source>
</evidence>
<dbReference type="InterPro" id="IPR052216">
    <property type="entry name" value="CRISPR_Csm3_endoribonuclease"/>
</dbReference>
<accession>A0ABU7RG28</accession>
<evidence type="ECO:0000259" key="9">
    <source>
        <dbReference type="Pfam" id="PF03787"/>
    </source>
</evidence>
<evidence type="ECO:0000256" key="4">
    <source>
        <dbReference type="ARBA" id="ARBA00022759"/>
    </source>
</evidence>
<evidence type="ECO:0000256" key="1">
    <source>
        <dbReference type="ARBA" id="ARBA00006342"/>
    </source>
</evidence>
<keyword evidence="5" id="KW-0378">Hydrolase</keyword>
<comment type="caution">
    <text evidence="10">The sequence shown here is derived from an EMBL/GenBank/DDBJ whole genome shotgun (WGS) entry which is preliminary data.</text>
</comment>
<protein>
    <recommendedName>
        <fullName evidence="2">CRISPR system Cms endoribonuclease Csm3</fullName>
    </recommendedName>
    <alternativeName>
        <fullName evidence="8">CRISPR type III A-associated RAMP protein Csm3</fullName>
    </alternativeName>
</protein>
<evidence type="ECO:0000313" key="11">
    <source>
        <dbReference type="Proteomes" id="UP001357452"/>
    </source>
</evidence>
<sequence>MKLESKTIIKGTITTLTGLHIGGSKSSLDIGGIDTAVIKDPLGVPYIPGSSLKGKLRALLAASINGAPDESSDDESIKKLFGYAGPRTESGEVTRLIVRDAHLDTEMFKRDFIDNGAILETQYTQEKAENKINRKLGRGGHPRSIERVPAGAVFNFELVLNNYSGEDPKQFIELIKQGFKLLEDDYLGGSGTRGYGKVKIESNIENADTKIYQE</sequence>
<dbReference type="InterPro" id="IPR005537">
    <property type="entry name" value="RAMP_III_fam"/>
</dbReference>
<keyword evidence="4" id="KW-0255">Endonuclease</keyword>
<organism evidence="10 11">
    <name type="scientific">Niabella digestorum</name>
    <dbReference type="NCBI Taxonomy" id="3117701"/>
    <lineage>
        <taxon>Bacteria</taxon>
        <taxon>Pseudomonadati</taxon>
        <taxon>Bacteroidota</taxon>
        <taxon>Chitinophagia</taxon>
        <taxon>Chitinophagales</taxon>
        <taxon>Chitinophagaceae</taxon>
        <taxon>Niabella</taxon>
    </lineage>
</organism>
<evidence type="ECO:0000256" key="2">
    <source>
        <dbReference type="ARBA" id="ARBA00022150"/>
    </source>
</evidence>
<evidence type="ECO:0000256" key="7">
    <source>
        <dbReference type="ARBA" id="ARBA00023118"/>
    </source>
</evidence>
<evidence type="ECO:0000256" key="6">
    <source>
        <dbReference type="ARBA" id="ARBA00022884"/>
    </source>
</evidence>
<reference evidence="10 11" key="1">
    <citation type="submission" date="2024-01" db="EMBL/GenBank/DDBJ databases">
        <title>Niabella digestum sp. nov., isolated from waste digestion system.</title>
        <authorList>
            <person name="Zhang L."/>
        </authorList>
    </citation>
    <scope>NUCLEOTIDE SEQUENCE [LARGE SCALE GENOMIC DNA]</scope>
    <source>
        <strain evidence="10 11">A18</strain>
    </source>
</reference>
<dbReference type="EMBL" id="JAZGLY010000003">
    <property type="protein sequence ID" value="MEE6186942.1"/>
    <property type="molecule type" value="Genomic_DNA"/>
</dbReference>
<gene>
    <name evidence="10" type="primary">csm3</name>
    <name evidence="10" type="ORF">V2H41_06620</name>
</gene>
<dbReference type="InterPro" id="IPR013412">
    <property type="entry name" value="CRISPR-assoc_RAMP_Csm3"/>
</dbReference>